<feature type="region of interest" description="Disordered" evidence="1">
    <location>
        <begin position="1"/>
        <end position="118"/>
    </location>
</feature>
<sequence>MSLGGLPYEAPGPQGQPDGQYGAPEGHYSPETISLGGNAKSGKYGNPALPYETLPMGPITDGKSVEPLAPYEALPPVPQIDGVKSIDQFGEGELPPQPQPDGQVVLGEGAENPTTGKGDYVTGAFQPEVVSFSPAASAGPAPVDSDAAPSLAPAPAVSAPLPDDSSLPPLSLVVPLVSAAPPAGDSGEVPGADGAPPSQPPPQASDHEAELPPVLLQPGAHSHQIHIQQHLKFHFHPKSWKGGKETKYELNGFFGNGYQG</sequence>
<accession>A0AAV6FMQ1</accession>
<evidence type="ECO:0000256" key="1">
    <source>
        <dbReference type="SAM" id="MobiDB-lite"/>
    </source>
</evidence>
<keyword evidence="3" id="KW-1185">Reference proteome</keyword>
<dbReference type="AlphaFoldDB" id="A0AAV6FMQ1"/>
<evidence type="ECO:0000313" key="2">
    <source>
        <dbReference type="EMBL" id="KAG5263071.1"/>
    </source>
</evidence>
<proteinExistence type="predicted"/>
<name>A0AAV6FMQ1_9TELE</name>
<reference evidence="2" key="1">
    <citation type="submission" date="2020-10" db="EMBL/GenBank/DDBJ databases">
        <title>Chromosome-scale genome assembly of the Allis shad, Alosa alosa.</title>
        <authorList>
            <person name="Margot Z."/>
            <person name="Christophe K."/>
            <person name="Cabau C."/>
            <person name="Louis A."/>
            <person name="Berthelot C."/>
            <person name="Parey E."/>
            <person name="Roest Crollius H."/>
            <person name="Montfort J."/>
            <person name="Robinson-Rechavi M."/>
            <person name="Bucao C."/>
            <person name="Bouchez O."/>
            <person name="Gislard M."/>
            <person name="Lluch J."/>
            <person name="Milhes M."/>
            <person name="Lampietro C."/>
            <person name="Lopez Roques C."/>
            <person name="Donnadieu C."/>
            <person name="Braasch I."/>
            <person name="Desvignes T."/>
            <person name="Postlethwait J."/>
            <person name="Bobe J."/>
            <person name="Guiguen Y."/>
        </authorList>
    </citation>
    <scope>NUCLEOTIDE SEQUENCE</scope>
    <source>
        <strain evidence="2">M-15738</strain>
        <tissue evidence="2">Blood</tissue>
    </source>
</reference>
<organism evidence="2 3">
    <name type="scientific">Alosa alosa</name>
    <name type="common">allis shad</name>
    <dbReference type="NCBI Taxonomy" id="278164"/>
    <lineage>
        <taxon>Eukaryota</taxon>
        <taxon>Metazoa</taxon>
        <taxon>Chordata</taxon>
        <taxon>Craniata</taxon>
        <taxon>Vertebrata</taxon>
        <taxon>Euteleostomi</taxon>
        <taxon>Actinopterygii</taxon>
        <taxon>Neopterygii</taxon>
        <taxon>Teleostei</taxon>
        <taxon>Clupei</taxon>
        <taxon>Clupeiformes</taxon>
        <taxon>Clupeoidei</taxon>
        <taxon>Clupeidae</taxon>
        <taxon>Alosa</taxon>
    </lineage>
</organism>
<evidence type="ECO:0000313" key="3">
    <source>
        <dbReference type="Proteomes" id="UP000823561"/>
    </source>
</evidence>
<feature type="compositionally biased region" description="Low complexity" evidence="1">
    <location>
        <begin position="11"/>
        <end position="20"/>
    </location>
</feature>
<gene>
    <name evidence="2" type="ORF">AALO_G00282210</name>
</gene>
<feature type="region of interest" description="Disordered" evidence="1">
    <location>
        <begin position="134"/>
        <end position="163"/>
    </location>
</feature>
<feature type="region of interest" description="Disordered" evidence="1">
    <location>
        <begin position="178"/>
        <end position="208"/>
    </location>
</feature>
<dbReference type="Proteomes" id="UP000823561">
    <property type="component" value="Chromosome 22"/>
</dbReference>
<dbReference type="EMBL" id="JADWDJ010000022">
    <property type="protein sequence ID" value="KAG5263071.1"/>
    <property type="molecule type" value="Genomic_DNA"/>
</dbReference>
<comment type="caution">
    <text evidence="2">The sequence shown here is derived from an EMBL/GenBank/DDBJ whole genome shotgun (WGS) entry which is preliminary data.</text>
</comment>
<protein>
    <submittedName>
        <fullName evidence="2">Uncharacterized protein</fullName>
    </submittedName>
</protein>